<dbReference type="GO" id="GO:0032259">
    <property type="term" value="P:methylation"/>
    <property type="evidence" value="ECO:0007669"/>
    <property type="project" value="UniProtKB-KW"/>
</dbReference>
<comment type="caution">
    <text evidence="2">The sequence shown here is derived from an EMBL/GenBank/DDBJ whole genome shotgun (WGS) entry which is preliminary data.</text>
</comment>
<dbReference type="GO" id="GO:0008168">
    <property type="term" value="F:methyltransferase activity"/>
    <property type="evidence" value="ECO:0007669"/>
    <property type="project" value="UniProtKB-KW"/>
</dbReference>
<dbReference type="CDD" id="cd02440">
    <property type="entry name" value="AdoMet_MTases"/>
    <property type="match status" value="1"/>
</dbReference>
<dbReference type="EMBL" id="JEMB01001834">
    <property type="protein sequence ID" value="KYF84855.1"/>
    <property type="molecule type" value="Genomic_DNA"/>
</dbReference>
<name>A0A150RXA2_SORCE</name>
<sequence>MVSFALDSAALAETYDRVSDLQFNHGKLLIEDLQVSPGERVLDVGCGTGRLGAHVAELVGPSGEVLGVDPLPLRVELANGKRSPGFRASVGQAEDLSQFATGSFNVVFLNSVLHWLPEKLGPLREARRVLKRGGRLGISSAVRERPHEFEGVLNGVLASLGLADTAETAGSTVHKVTSDELKSTLVLAGFPDPKLQIRTFTDHFASTEDIVAFFLASSFGNFLSNLAPADVERVRTALDAELERRRAPEGIRLLRHLVFAVARAEG</sequence>
<evidence type="ECO:0000259" key="1">
    <source>
        <dbReference type="Pfam" id="PF13847"/>
    </source>
</evidence>
<dbReference type="InterPro" id="IPR029063">
    <property type="entry name" value="SAM-dependent_MTases_sf"/>
</dbReference>
<proteinExistence type="predicted"/>
<dbReference type="PANTHER" id="PTHR43861:SF1">
    <property type="entry name" value="TRANS-ACONITATE 2-METHYLTRANSFERASE"/>
    <property type="match status" value="1"/>
</dbReference>
<evidence type="ECO:0000313" key="2">
    <source>
        <dbReference type="EMBL" id="KYF84855.1"/>
    </source>
</evidence>
<dbReference type="Pfam" id="PF13847">
    <property type="entry name" value="Methyltransf_31"/>
    <property type="match status" value="1"/>
</dbReference>
<dbReference type="InterPro" id="IPR025714">
    <property type="entry name" value="Methyltranfer_dom"/>
</dbReference>
<organism evidence="2 3">
    <name type="scientific">Sorangium cellulosum</name>
    <name type="common">Polyangium cellulosum</name>
    <dbReference type="NCBI Taxonomy" id="56"/>
    <lineage>
        <taxon>Bacteria</taxon>
        <taxon>Pseudomonadati</taxon>
        <taxon>Myxococcota</taxon>
        <taxon>Polyangia</taxon>
        <taxon>Polyangiales</taxon>
        <taxon>Polyangiaceae</taxon>
        <taxon>Sorangium</taxon>
    </lineage>
</organism>
<keyword evidence="2" id="KW-0808">Transferase</keyword>
<accession>A0A150RXA2</accession>
<evidence type="ECO:0000313" key="3">
    <source>
        <dbReference type="Proteomes" id="UP000075635"/>
    </source>
</evidence>
<reference evidence="2 3" key="1">
    <citation type="submission" date="2014-02" db="EMBL/GenBank/DDBJ databases">
        <title>The small core and large imbalanced accessory genome model reveals a collaborative survival strategy of Sorangium cellulosum strains in nature.</title>
        <authorList>
            <person name="Han K."/>
            <person name="Peng R."/>
            <person name="Blom J."/>
            <person name="Li Y.-Z."/>
        </authorList>
    </citation>
    <scope>NUCLEOTIDE SEQUENCE [LARGE SCALE GENOMIC DNA]</scope>
    <source>
        <strain evidence="2 3">So0011-07</strain>
    </source>
</reference>
<dbReference type="SUPFAM" id="SSF53335">
    <property type="entry name" value="S-adenosyl-L-methionine-dependent methyltransferases"/>
    <property type="match status" value="1"/>
</dbReference>
<feature type="domain" description="Methyltransferase" evidence="1">
    <location>
        <begin position="37"/>
        <end position="147"/>
    </location>
</feature>
<dbReference type="Proteomes" id="UP000075635">
    <property type="component" value="Unassembled WGS sequence"/>
</dbReference>
<keyword evidence="2" id="KW-0489">Methyltransferase</keyword>
<dbReference type="PANTHER" id="PTHR43861">
    <property type="entry name" value="TRANS-ACONITATE 2-METHYLTRANSFERASE-RELATED"/>
    <property type="match status" value="1"/>
</dbReference>
<protein>
    <submittedName>
        <fullName evidence="2">Methyltransferase</fullName>
    </submittedName>
</protein>
<dbReference type="Gene3D" id="3.40.50.150">
    <property type="entry name" value="Vaccinia Virus protein VP39"/>
    <property type="match status" value="1"/>
</dbReference>
<dbReference type="AlphaFoldDB" id="A0A150RXA2"/>
<gene>
    <name evidence="2" type="ORF">BE17_07945</name>
</gene>